<evidence type="ECO:0000313" key="2">
    <source>
        <dbReference type="Proteomes" id="UP000324222"/>
    </source>
</evidence>
<gene>
    <name evidence="1" type="ORF">E2C01_094231</name>
</gene>
<name>A0A5B7JX19_PORTR</name>
<organism evidence="1 2">
    <name type="scientific">Portunus trituberculatus</name>
    <name type="common">Swimming crab</name>
    <name type="synonym">Neptunus trituberculatus</name>
    <dbReference type="NCBI Taxonomy" id="210409"/>
    <lineage>
        <taxon>Eukaryota</taxon>
        <taxon>Metazoa</taxon>
        <taxon>Ecdysozoa</taxon>
        <taxon>Arthropoda</taxon>
        <taxon>Crustacea</taxon>
        <taxon>Multicrustacea</taxon>
        <taxon>Malacostraca</taxon>
        <taxon>Eumalacostraca</taxon>
        <taxon>Eucarida</taxon>
        <taxon>Decapoda</taxon>
        <taxon>Pleocyemata</taxon>
        <taxon>Brachyura</taxon>
        <taxon>Eubrachyura</taxon>
        <taxon>Portunoidea</taxon>
        <taxon>Portunidae</taxon>
        <taxon>Portuninae</taxon>
        <taxon>Portunus</taxon>
    </lineage>
</organism>
<reference evidence="1 2" key="1">
    <citation type="submission" date="2019-05" db="EMBL/GenBank/DDBJ databases">
        <title>Another draft genome of Portunus trituberculatus and its Hox gene families provides insights of decapod evolution.</title>
        <authorList>
            <person name="Jeong J.-H."/>
            <person name="Song I."/>
            <person name="Kim S."/>
            <person name="Choi T."/>
            <person name="Kim D."/>
            <person name="Ryu S."/>
            <person name="Kim W."/>
        </authorList>
    </citation>
    <scope>NUCLEOTIDE SEQUENCE [LARGE SCALE GENOMIC DNA]</scope>
    <source>
        <tissue evidence="1">Muscle</tissue>
    </source>
</reference>
<evidence type="ECO:0000313" key="1">
    <source>
        <dbReference type="EMBL" id="MPC98846.1"/>
    </source>
</evidence>
<dbReference type="Proteomes" id="UP000324222">
    <property type="component" value="Unassembled WGS sequence"/>
</dbReference>
<keyword evidence="2" id="KW-1185">Reference proteome</keyword>
<comment type="caution">
    <text evidence="1">The sequence shown here is derived from an EMBL/GenBank/DDBJ whole genome shotgun (WGS) entry which is preliminary data.</text>
</comment>
<accession>A0A5B7JX19</accession>
<sequence>MFPPPGPAQ</sequence>
<protein>
    <submittedName>
        <fullName evidence="1">Uncharacterized protein</fullName>
    </submittedName>
</protein>
<dbReference type="EMBL" id="VSRR010115883">
    <property type="protein sequence ID" value="MPC98846.1"/>
    <property type="molecule type" value="Genomic_DNA"/>
</dbReference>
<proteinExistence type="predicted"/>